<keyword evidence="1" id="KW-0812">Transmembrane</keyword>
<proteinExistence type="predicted"/>
<dbReference type="AlphaFoldDB" id="A0A2P6RCK3"/>
<dbReference type="EMBL" id="PDCK01000041">
    <property type="protein sequence ID" value="PRQ44145.1"/>
    <property type="molecule type" value="Genomic_DNA"/>
</dbReference>
<reference evidence="2 3" key="1">
    <citation type="journal article" date="2018" name="Nat. Genet.">
        <title>The Rosa genome provides new insights in the design of modern roses.</title>
        <authorList>
            <person name="Bendahmane M."/>
        </authorList>
    </citation>
    <scope>NUCLEOTIDE SEQUENCE [LARGE SCALE GENOMIC DNA]</scope>
    <source>
        <strain evidence="3">cv. Old Blush</strain>
    </source>
</reference>
<gene>
    <name evidence="2" type="ORF">RchiOBHm_Chr3g0476001</name>
</gene>
<keyword evidence="1" id="KW-1133">Transmembrane helix</keyword>
<protein>
    <submittedName>
        <fullName evidence="2">Uncharacterized protein</fullName>
    </submittedName>
</protein>
<dbReference type="Gramene" id="PRQ44145">
    <property type="protein sequence ID" value="PRQ44145"/>
    <property type="gene ID" value="RchiOBHm_Chr3g0476001"/>
</dbReference>
<feature type="transmembrane region" description="Helical" evidence="1">
    <location>
        <begin position="21"/>
        <end position="41"/>
    </location>
</feature>
<comment type="caution">
    <text evidence="2">The sequence shown here is derived from an EMBL/GenBank/DDBJ whole genome shotgun (WGS) entry which is preliminary data.</text>
</comment>
<name>A0A2P6RCK3_ROSCH</name>
<keyword evidence="3" id="KW-1185">Reference proteome</keyword>
<organism evidence="2 3">
    <name type="scientific">Rosa chinensis</name>
    <name type="common">China rose</name>
    <dbReference type="NCBI Taxonomy" id="74649"/>
    <lineage>
        <taxon>Eukaryota</taxon>
        <taxon>Viridiplantae</taxon>
        <taxon>Streptophyta</taxon>
        <taxon>Embryophyta</taxon>
        <taxon>Tracheophyta</taxon>
        <taxon>Spermatophyta</taxon>
        <taxon>Magnoliopsida</taxon>
        <taxon>eudicotyledons</taxon>
        <taxon>Gunneridae</taxon>
        <taxon>Pentapetalae</taxon>
        <taxon>rosids</taxon>
        <taxon>fabids</taxon>
        <taxon>Rosales</taxon>
        <taxon>Rosaceae</taxon>
        <taxon>Rosoideae</taxon>
        <taxon>Rosoideae incertae sedis</taxon>
        <taxon>Rosa</taxon>
    </lineage>
</organism>
<evidence type="ECO:0000313" key="3">
    <source>
        <dbReference type="Proteomes" id="UP000238479"/>
    </source>
</evidence>
<feature type="transmembrane region" description="Helical" evidence="1">
    <location>
        <begin position="61"/>
        <end position="81"/>
    </location>
</feature>
<sequence>MSLDCSIEEQMSLYYACRIRCLFCDGSILVCNLCINALRFIRDLHVFLTSLGFWLLSLRFWLLSCKNVAVICIANCIHYLLPQQKQRVEVHKGLKLKKRL</sequence>
<accession>A0A2P6RCK3</accession>
<evidence type="ECO:0000256" key="1">
    <source>
        <dbReference type="SAM" id="Phobius"/>
    </source>
</evidence>
<dbReference type="Proteomes" id="UP000238479">
    <property type="component" value="Chromosome 3"/>
</dbReference>
<evidence type="ECO:0000313" key="2">
    <source>
        <dbReference type="EMBL" id="PRQ44145.1"/>
    </source>
</evidence>
<keyword evidence="1" id="KW-0472">Membrane</keyword>